<dbReference type="GO" id="GO:0016746">
    <property type="term" value="F:acyltransferase activity"/>
    <property type="evidence" value="ECO:0007669"/>
    <property type="project" value="UniProtKB-KW"/>
</dbReference>
<protein>
    <submittedName>
        <fullName evidence="2">GNAT family N-acetyltransferase</fullName>
        <ecNumber evidence="2">2.3.-.-</ecNumber>
    </submittedName>
</protein>
<evidence type="ECO:0000259" key="1">
    <source>
        <dbReference type="PROSITE" id="PS51186"/>
    </source>
</evidence>
<evidence type="ECO:0000313" key="3">
    <source>
        <dbReference type="Proteomes" id="UP001597641"/>
    </source>
</evidence>
<dbReference type="InterPro" id="IPR016181">
    <property type="entry name" value="Acyl_CoA_acyltransferase"/>
</dbReference>
<dbReference type="SUPFAM" id="SSF55729">
    <property type="entry name" value="Acyl-CoA N-acyltransferases (Nat)"/>
    <property type="match status" value="1"/>
</dbReference>
<dbReference type="Pfam" id="PF13302">
    <property type="entry name" value="Acetyltransf_3"/>
    <property type="match status" value="1"/>
</dbReference>
<reference evidence="3" key="1">
    <citation type="journal article" date="2019" name="Int. J. Syst. Evol. Microbiol.">
        <title>The Global Catalogue of Microorganisms (GCM) 10K type strain sequencing project: providing services to taxonomists for standard genome sequencing and annotation.</title>
        <authorList>
            <consortium name="The Broad Institute Genomics Platform"/>
            <consortium name="The Broad Institute Genome Sequencing Center for Infectious Disease"/>
            <person name="Wu L."/>
            <person name="Ma J."/>
        </authorList>
    </citation>
    <scope>NUCLEOTIDE SEQUENCE [LARGE SCALE GENOMIC DNA]</scope>
    <source>
        <strain evidence="3">KCTC 23984</strain>
    </source>
</reference>
<organism evidence="2 3">
    <name type="scientific">Pontibacter toksunensis</name>
    <dbReference type="NCBI Taxonomy" id="1332631"/>
    <lineage>
        <taxon>Bacteria</taxon>
        <taxon>Pseudomonadati</taxon>
        <taxon>Bacteroidota</taxon>
        <taxon>Cytophagia</taxon>
        <taxon>Cytophagales</taxon>
        <taxon>Hymenobacteraceae</taxon>
        <taxon>Pontibacter</taxon>
    </lineage>
</organism>
<dbReference type="RefSeq" id="WP_377485597.1">
    <property type="nucleotide sequence ID" value="NZ_JBHUOX010000010.1"/>
</dbReference>
<name>A0ABW6BWU9_9BACT</name>
<dbReference type="EMBL" id="JBHUOX010000010">
    <property type="protein sequence ID" value="MFD3001467.1"/>
    <property type="molecule type" value="Genomic_DNA"/>
</dbReference>
<evidence type="ECO:0000313" key="2">
    <source>
        <dbReference type="EMBL" id="MFD3001467.1"/>
    </source>
</evidence>
<dbReference type="PANTHER" id="PTHR43792">
    <property type="entry name" value="GNAT FAMILY, PUTATIVE (AFU_ORTHOLOGUE AFUA_3G00765)-RELATED-RELATED"/>
    <property type="match status" value="1"/>
</dbReference>
<dbReference type="InterPro" id="IPR000182">
    <property type="entry name" value="GNAT_dom"/>
</dbReference>
<keyword evidence="2" id="KW-0012">Acyltransferase</keyword>
<accession>A0ABW6BWU9</accession>
<sequence length="152" mass="16950">MKLIPIEMDDVLNANFNDNPECVVILNVFQEHYKKVGFQKPWIAYFASNDKGEIIGGGGFKGEPKNGRVEISYGTFKKFEGQGIGTRICQQLVSLALQTEPSISVTARTLPENRASIKILERNGFESIGTVYDDEDGNVLEWIFDNSASNKK</sequence>
<comment type="caution">
    <text evidence="2">The sequence shown here is derived from an EMBL/GenBank/DDBJ whole genome shotgun (WGS) entry which is preliminary data.</text>
</comment>
<dbReference type="InterPro" id="IPR051531">
    <property type="entry name" value="N-acetyltransferase"/>
</dbReference>
<feature type="domain" description="N-acetyltransferase" evidence="1">
    <location>
        <begin position="1"/>
        <end position="146"/>
    </location>
</feature>
<dbReference type="Proteomes" id="UP001597641">
    <property type="component" value="Unassembled WGS sequence"/>
</dbReference>
<keyword evidence="3" id="KW-1185">Reference proteome</keyword>
<keyword evidence="2" id="KW-0808">Transferase</keyword>
<dbReference type="PANTHER" id="PTHR43792:SF13">
    <property type="entry name" value="ACETYLTRANSFERASE"/>
    <property type="match status" value="1"/>
</dbReference>
<proteinExistence type="predicted"/>
<gene>
    <name evidence="2" type="ORF">ACFS7Z_13940</name>
</gene>
<dbReference type="Gene3D" id="3.40.630.30">
    <property type="match status" value="1"/>
</dbReference>
<dbReference type="EC" id="2.3.-.-" evidence="2"/>
<dbReference type="PROSITE" id="PS51186">
    <property type="entry name" value="GNAT"/>
    <property type="match status" value="1"/>
</dbReference>